<feature type="region of interest" description="Disordered" evidence="3">
    <location>
        <begin position="1"/>
        <end position="37"/>
    </location>
</feature>
<organism evidence="4 5">
    <name type="scientific">Malassezia pachydermatis</name>
    <dbReference type="NCBI Taxonomy" id="77020"/>
    <lineage>
        <taxon>Eukaryota</taxon>
        <taxon>Fungi</taxon>
        <taxon>Dikarya</taxon>
        <taxon>Basidiomycota</taxon>
        <taxon>Ustilaginomycotina</taxon>
        <taxon>Malasseziomycetes</taxon>
        <taxon>Malasseziales</taxon>
        <taxon>Malasseziaceae</taxon>
        <taxon>Malassezia</taxon>
    </lineage>
</organism>
<dbReference type="Pfam" id="PF08524">
    <property type="entry name" value="rRNA_processing"/>
    <property type="match status" value="1"/>
</dbReference>
<dbReference type="InterPro" id="IPR013730">
    <property type="entry name" value="Fyv7/TAP26"/>
</dbReference>
<dbReference type="RefSeq" id="XP_017990697.1">
    <property type="nucleotide sequence ID" value="XM_018136187.1"/>
</dbReference>
<evidence type="ECO:0000256" key="3">
    <source>
        <dbReference type="SAM" id="MobiDB-lite"/>
    </source>
</evidence>
<feature type="region of interest" description="Disordered" evidence="3">
    <location>
        <begin position="65"/>
        <end position="175"/>
    </location>
</feature>
<dbReference type="OrthoDB" id="2135053at2759"/>
<protein>
    <recommendedName>
        <fullName evidence="2">rRNA-processing protein FYV7</fullName>
    </recommendedName>
</protein>
<dbReference type="AlphaFoldDB" id="A0A0M9VN85"/>
<reference evidence="4 5" key="1">
    <citation type="submission" date="2015-07" db="EMBL/GenBank/DDBJ databases">
        <title>Draft Genome Sequence of Malassezia furfur CBS1878 and Malassezia pachydermatis CBS1879.</title>
        <authorList>
            <person name="Triana S."/>
            <person name="Ohm R."/>
            <person name="Gonzalez A."/>
            <person name="DeCock H."/>
            <person name="Restrepo S."/>
            <person name="Celis A."/>
        </authorList>
    </citation>
    <scope>NUCLEOTIDE SEQUENCE [LARGE SCALE GENOMIC DNA]</scope>
    <source>
        <strain evidence="4 5">CBS 1879</strain>
    </source>
</reference>
<dbReference type="VEuPathDB" id="FungiDB:Malapachy_1685"/>
<proteinExistence type="inferred from homology"/>
<dbReference type="PANTHER" id="PTHR41805">
    <property type="entry name" value="EXPRESSED PROTEIN"/>
    <property type="match status" value="1"/>
</dbReference>
<comment type="caution">
    <text evidence="4">The sequence shown here is derived from an EMBL/GenBank/DDBJ whole genome shotgun (WGS) entry which is preliminary data.</text>
</comment>
<dbReference type="EMBL" id="LGAV01000007">
    <property type="protein sequence ID" value="KOS13065.1"/>
    <property type="molecule type" value="Genomic_DNA"/>
</dbReference>
<evidence type="ECO:0000256" key="2">
    <source>
        <dbReference type="ARBA" id="ARBA00018780"/>
    </source>
</evidence>
<evidence type="ECO:0000256" key="1">
    <source>
        <dbReference type="ARBA" id="ARBA00006800"/>
    </source>
</evidence>
<keyword evidence="5" id="KW-1185">Reference proteome</keyword>
<accession>A0A0M9VN85</accession>
<sequence length="189" mass="21378">MAQFSKRSVVKHRTRSGPQAKGSKGGFSVGATNVPNGAYIGRAKKHKADLIHKAKVKKAYYKMLKHEGGPEESEGVDLEPSKQDLGRFAPENDEEDGLETLQPREEREPAKEPASKPKKLPYFYKPPKKKDATAKPVPKRTKEEAIEEREARREKWNRKSPSRLGRQRGQPDLGARVEVMLEKIQRQAN</sequence>
<dbReference type="GeneID" id="28728062"/>
<comment type="similarity">
    <text evidence="1">Belongs to the FYV7 family.</text>
</comment>
<dbReference type="PANTHER" id="PTHR41805:SF1">
    <property type="entry name" value="RRNA-PROCESSING PROTEIN FYV7"/>
    <property type="match status" value="1"/>
</dbReference>
<dbReference type="STRING" id="77020.A0A0M9VN85"/>
<dbReference type="Proteomes" id="UP000037751">
    <property type="component" value="Unassembled WGS sequence"/>
</dbReference>
<gene>
    <name evidence="4" type="ORF">Malapachy_1685</name>
</gene>
<feature type="compositionally biased region" description="Basic and acidic residues" evidence="3">
    <location>
        <begin position="140"/>
        <end position="154"/>
    </location>
</feature>
<evidence type="ECO:0000313" key="4">
    <source>
        <dbReference type="EMBL" id="KOS13065.1"/>
    </source>
</evidence>
<name>A0A0M9VN85_9BASI</name>
<feature type="compositionally biased region" description="Basic and acidic residues" evidence="3">
    <location>
        <begin position="102"/>
        <end position="115"/>
    </location>
</feature>
<evidence type="ECO:0000313" key="5">
    <source>
        <dbReference type="Proteomes" id="UP000037751"/>
    </source>
</evidence>